<gene>
    <name evidence="1" type="ORF">DW856_10595</name>
</gene>
<accession>A0A413Z609</accession>
<evidence type="ECO:0000313" key="2">
    <source>
        <dbReference type="Proteomes" id="UP000283513"/>
    </source>
</evidence>
<proteinExistence type="predicted"/>
<name>A0A413Z609_9FIRM</name>
<reference evidence="1 2" key="1">
    <citation type="submission" date="2018-08" db="EMBL/GenBank/DDBJ databases">
        <title>A genome reference for cultivated species of the human gut microbiota.</title>
        <authorList>
            <person name="Zou Y."/>
            <person name="Xue W."/>
            <person name="Luo G."/>
        </authorList>
    </citation>
    <scope>NUCLEOTIDE SEQUENCE [LARGE SCALE GENOMIC DNA]</scope>
    <source>
        <strain evidence="1 2">AM37-1AC</strain>
    </source>
</reference>
<dbReference type="Proteomes" id="UP000283513">
    <property type="component" value="Unassembled WGS sequence"/>
</dbReference>
<comment type="caution">
    <text evidence="1">The sequence shown here is derived from an EMBL/GenBank/DDBJ whole genome shotgun (WGS) entry which is preliminary data.</text>
</comment>
<sequence length="69" mass="8069">MCNCMDEVLEKMCGMENIEQVLPPIEVISERAYLEFTVKEKGKKRERKLPVLLSRCPFCGEPYDEKKKS</sequence>
<dbReference type="EMBL" id="QSHO01000008">
    <property type="protein sequence ID" value="RHC16749.1"/>
    <property type="molecule type" value="Genomic_DNA"/>
</dbReference>
<evidence type="ECO:0000313" key="1">
    <source>
        <dbReference type="EMBL" id="RHC16749.1"/>
    </source>
</evidence>
<dbReference type="AlphaFoldDB" id="A0A413Z609"/>
<dbReference type="RefSeq" id="WP_118597993.1">
    <property type="nucleotide sequence ID" value="NZ_CACRUM010000102.1"/>
</dbReference>
<organism evidence="1 2">
    <name type="scientific">Roseburia intestinalis</name>
    <dbReference type="NCBI Taxonomy" id="166486"/>
    <lineage>
        <taxon>Bacteria</taxon>
        <taxon>Bacillati</taxon>
        <taxon>Bacillota</taxon>
        <taxon>Clostridia</taxon>
        <taxon>Lachnospirales</taxon>
        <taxon>Lachnospiraceae</taxon>
        <taxon>Roseburia</taxon>
    </lineage>
</organism>
<protein>
    <submittedName>
        <fullName evidence="1">Uncharacterized protein</fullName>
    </submittedName>
</protein>